<feature type="transmembrane region" description="Helical" evidence="9">
    <location>
        <begin position="281"/>
        <end position="301"/>
    </location>
</feature>
<evidence type="ECO:0000256" key="7">
    <source>
        <dbReference type="ARBA" id="ARBA00023136"/>
    </source>
</evidence>
<feature type="transmembrane region" description="Helical" evidence="9">
    <location>
        <begin position="16"/>
        <end position="33"/>
    </location>
</feature>
<proteinExistence type="inferred from homology"/>
<evidence type="ECO:0000256" key="8">
    <source>
        <dbReference type="SAM" id="MobiDB-lite"/>
    </source>
</evidence>
<keyword evidence="5 9" id="KW-0812">Transmembrane</keyword>
<dbReference type="GO" id="GO:0005886">
    <property type="term" value="C:plasma membrane"/>
    <property type="evidence" value="ECO:0007669"/>
    <property type="project" value="UniProtKB-SubCell"/>
</dbReference>
<reference evidence="10 11" key="1">
    <citation type="submission" date="2018-05" db="EMBL/GenBank/DDBJ databases">
        <title>Complete genome sequence of Massilia oculi sp. nov. CCUG 43427T (=DSM 26321T), the type strain of M. oculi, and comparison with genome sequences of other Massilia strains.</title>
        <authorList>
            <person name="Zhu B."/>
        </authorList>
    </citation>
    <scope>NUCLEOTIDE SEQUENCE [LARGE SCALE GENOMIC DNA]</scope>
    <source>
        <strain evidence="10 11">CCUG 43427</strain>
    </source>
</reference>
<feature type="transmembrane region" description="Helical" evidence="9">
    <location>
        <begin position="69"/>
        <end position="92"/>
    </location>
</feature>
<feature type="compositionally biased region" description="Polar residues" evidence="8">
    <location>
        <begin position="392"/>
        <end position="404"/>
    </location>
</feature>
<gene>
    <name evidence="10" type="ORF">DIR46_14520</name>
</gene>
<keyword evidence="11" id="KW-1185">Reference proteome</keyword>
<feature type="transmembrane region" description="Helical" evidence="9">
    <location>
        <begin position="39"/>
        <end position="57"/>
    </location>
</feature>
<keyword evidence="3" id="KW-0813">Transport</keyword>
<dbReference type="Proteomes" id="UP000245820">
    <property type="component" value="Chromosome"/>
</dbReference>
<dbReference type="RefSeq" id="WP_109345868.1">
    <property type="nucleotide sequence ID" value="NZ_CP029343.1"/>
</dbReference>
<evidence type="ECO:0000256" key="5">
    <source>
        <dbReference type="ARBA" id="ARBA00022692"/>
    </source>
</evidence>
<dbReference type="AlphaFoldDB" id="A0A2S2DJH8"/>
<dbReference type="PANTHER" id="PTHR21716:SF53">
    <property type="entry name" value="PERMEASE PERM-RELATED"/>
    <property type="match status" value="1"/>
</dbReference>
<dbReference type="KEGG" id="mtim:DIR46_14520"/>
<evidence type="ECO:0000256" key="6">
    <source>
        <dbReference type="ARBA" id="ARBA00022989"/>
    </source>
</evidence>
<feature type="transmembrane region" description="Helical" evidence="9">
    <location>
        <begin position="244"/>
        <end position="269"/>
    </location>
</feature>
<comment type="similarity">
    <text evidence="2">Belongs to the autoinducer-2 exporter (AI-2E) (TC 2.A.86) family.</text>
</comment>
<evidence type="ECO:0000256" key="9">
    <source>
        <dbReference type="SAM" id="Phobius"/>
    </source>
</evidence>
<evidence type="ECO:0000256" key="4">
    <source>
        <dbReference type="ARBA" id="ARBA00022475"/>
    </source>
</evidence>
<evidence type="ECO:0000256" key="1">
    <source>
        <dbReference type="ARBA" id="ARBA00004651"/>
    </source>
</evidence>
<evidence type="ECO:0000256" key="3">
    <source>
        <dbReference type="ARBA" id="ARBA00022448"/>
    </source>
</evidence>
<accession>A0A2S2DJH8</accession>
<feature type="transmembrane region" description="Helical" evidence="9">
    <location>
        <begin position="321"/>
        <end position="354"/>
    </location>
</feature>
<dbReference type="EMBL" id="CP029343">
    <property type="protein sequence ID" value="AWL05533.1"/>
    <property type="molecule type" value="Genomic_DNA"/>
</dbReference>
<keyword evidence="7 9" id="KW-0472">Membrane</keyword>
<keyword evidence="6 9" id="KW-1133">Transmembrane helix</keyword>
<dbReference type="OrthoDB" id="9791848at2"/>
<dbReference type="PANTHER" id="PTHR21716">
    <property type="entry name" value="TRANSMEMBRANE PROTEIN"/>
    <property type="match status" value="1"/>
</dbReference>
<sequence length="404" mass="43762">MSPVPGIVNGPERAGPVVWTGIVAATCLLLLVVQQLLWLFLPFIFGTVLYYVLLGPMQRMVRSGFSRNAAAVWVCALFFTLAALALALALSWSDGPEEESWEATIGLYLDGGVAFVRNSLAMLEARFPILAGMRLTSTVDMAFSTYTNDFAQNHLGDIVVGVMTWVPSLLLAPFLTFFLLRDGVRFKKFLARAVPNAYFERALYLLHEVDQTARRYFEGLLKLTVLDTLVLALGLWVIGVSSPLLLGLISAVLAWVPFVGSIAGCVLVVIVASTDAPGNPLMAYGAIGVFVLVRLLDDFLFMPLTLGRSLHIHPLVTVLMIFIGGMLAGVVGLMLVLPLLGVVMVIGETLGTLVTNPRLRARHRYARALRTRQASVDLDIARERRGAPTPNGALNATSSTPPEA</sequence>
<evidence type="ECO:0000313" key="11">
    <source>
        <dbReference type="Proteomes" id="UP000245820"/>
    </source>
</evidence>
<protein>
    <submittedName>
        <fullName evidence="10">AI-2E family transporter</fullName>
    </submittedName>
</protein>
<organism evidence="10 11">
    <name type="scientific">Massilia oculi</name>
    <dbReference type="NCBI Taxonomy" id="945844"/>
    <lineage>
        <taxon>Bacteria</taxon>
        <taxon>Pseudomonadati</taxon>
        <taxon>Pseudomonadota</taxon>
        <taxon>Betaproteobacteria</taxon>
        <taxon>Burkholderiales</taxon>
        <taxon>Oxalobacteraceae</taxon>
        <taxon>Telluria group</taxon>
        <taxon>Massilia</taxon>
    </lineage>
</organism>
<keyword evidence="4" id="KW-1003">Cell membrane</keyword>
<dbReference type="Pfam" id="PF01594">
    <property type="entry name" value="AI-2E_transport"/>
    <property type="match status" value="1"/>
</dbReference>
<feature type="transmembrane region" description="Helical" evidence="9">
    <location>
        <begin position="220"/>
        <end position="238"/>
    </location>
</feature>
<feature type="region of interest" description="Disordered" evidence="8">
    <location>
        <begin position="385"/>
        <end position="404"/>
    </location>
</feature>
<evidence type="ECO:0000313" key="10">
    <source>
        <dbReference type="EMBL" id="AWL05533.1"/>
    </source>
</evidence>
<dbReference type="InterPro" id="IPR002549">
    <property type="entry name" value="AI-2E-like"/>
</dbReference>
<feature type="transmembrane region" description="Helical" evidence="9">
    <location>
        <begin position="158"/>
        <end position="180"/>
    </location>
</feature>
<name>A0A2S2DJH8_9BURK</name>
<comment type="subcellular location">
    <subcellularLocation>
        <location evidence="1">Cell membrane</location>
        <topology evidence="1">Multi-pass membrane protein</topology>
    </subcellularLocation>
</comment>
<evidence type="ECO:0000256" key="2">
    <source>
        <dbReference type="ARBA" id="ARBA00009773"/>
    </source>
</evidence>